<dbReference type="GeneID" id="11505112"/>
<dbReference type="GO" id="GO:0004519">
    <property type="term" value="F:endonuclease activity"/>
    <property type="evidence" value="ECO:0007669"/>
    <property type="project" value="InterPro"/>
</dbReference>
<dbReference type="AlphaFoldDB" id="G8ZQA2"/>
<keyword evidence="3" id="KW-1185">Reference proteome</keyword>
<feature type="domain" description="DOD-type homing endonuclease" evidence="1">
    <location>
        <begin position="51"/>
        <end position="110"/>
    </location>
</feature>
<dbReference type="Pfam" id="PF05204">
    <property type="entry name" value="Hom_end"/>
    <property type="match status" value="1"/>
</dbReference>
<evidence type="ECO:0000313" key="2">
    <source>
        <dbReference type="EMBL" id="CCE90796.1"/>
    </source>
</evidence>
<dbReference type="SUPFAM" id="SSF55608">
    <property type="entry name" value="Homing endonucleases"/>
    <property type="match status" value="1"/>
</dbReference>
<dbReference type="InterPro" id="IPR007869">
    <property type="entry name" value="Homing_endonuc_PI-Sce"/>
</dbReference>
<dbReference type="GO" id="GO:0030908">
    <property type="term" value="P:protein splicing"/>
    <property type="evidence" value="ECO:0007669"/>
    <property type="project" value="InterPro"/>
</dbReference>
<dbReference type="RefSeq" id="XP_003680007.1">
    <property type="nucleotide sequence ID" value="XM_003679959.1"/>
</dbReference>
<dbReference type="Gene3D" id="3.10.28.10">
    <property type="entry name" value="Homing endonucleases"/>
    <property type="match status" value="1"/>
</dbReference>
<gene>
    <name evidence="2" type="primary">TDEL0B06670</name>
    <name evidence="2" type="ORF">TDEL_0B06670</name>
</gene>
<dbReference type="InterPro" id="IPR027434">
    <property type="entry name" value="Homing_endonucl"/>
</dbReference>
<dbReference type="HOGENOM" id="CLU_662544_0_0_1"/>
<dbReference type="InParanoid" id="G8ZQA2"/>
<evidence type="ECO:0000313" key="3">
    <source>
        <dbReference type="Proteomes" id="UP000005627"/>
    </source>
</evidence>
<dbReference type="Proteomes" id="UP000005627">
    <property type="component" value="Chromosome 2"/>
</dbReference>
<sequence>MKLSITRKDPLGRKAEGVLHTANGSRDKHNPLTNCLRGLRFLKNGKTDDPKNIPKFLRHETRLVREFFMAGLIDSDGCVLEQEGTYKVAIKSAFPPVKDGIVFIARSLGLNLSVFFEPEKQRENFHQSDTWTVHWFEGNNKAVFWPIIANCSCERKRNPQGKGHCKFMSCSSYQAPEPVGLNQIPVSFDTCKIGTGQLYAVYLKDHSGTFITEEQMICGSASLNIVHHEKSVLQRSESYFKDEKNFCLFCCRARNSSFEQVPLDSALLWCDNCNFRYQVTGIICTNERCRTIPSEDEAKRIRAAENAACLMCGSAVKMIALIYRRGQDIPDIVSTVGPQKLKLKWDKKRKERLCKNCHYAHSKTDKHCVNCCKIFDKVEVEELLSDHSGRNQLENELIPCKRCKMPTNIGAAAEN</sequence>
<evidence type="ECO:0000259" key="1">
    <source>
        <dbReference type="PROSITE" id="PS50819"/>
    </source>
</evidence>
<dbReference type="OrthoDB" id="4037793at2759"/>
<accession>G8ZQA2</accession>
<dbReference type="STRING" id="1076872.G8ZQA2"/>
<dbReference type="GO" id="GO:0003677">
    <property type="term" value="F:DNA binding"/>
    <property type="evidence" value="ECO:0007669"/>
    <property type="project" value="InterPro"/>
</dbReference>
<dbReference type="KEGG" id="tdl:TDEL_0B06670"/>
<dbReference type="eggNOG" id="KOG1352">
    <property type="taxonomic scope" value="Eukaryota"/>
</dbReference>
<organism evidence="2 3">
    <name type="scientific">Torulaspora delbrueckii</name>
    <name type="common">Yeast</name>
    <name type="synonym">Candida colliculosa</name>
    <dbReference type="NCBI Taxonomy" id="4950"/>
    <lineage>
        <taxon>Eukaryota</taxon>
        <taxon>Fungi</taxon>
        <taxon>Dikarya</taxon>
        <taxon>Ascomycota</taxon>
        <taxon>Saccharomycotina</taxon>
        <taxon>Saccharomycetes</taxon>
        <taxon>Saccharomycetales</taxon>
        <taxon>Saccharomycetaceae</taxon>
        <taxon>Torulaspora</taxon>
    </lineage>
</organism>
<dbReference type="EMBL" id="HE616743">
    <property type="protein sequence ID" value="CCE90796.1"/>
    <property type="molecule type" value="Genomic_DNA"/>
</dbReference>
<reference evidence="2 3" key="1">
    <citation type="journal article" date="2011" name="Proc. Natl. Acad. Sci. U.S.A.">
        <title>Evolutionary erosion of yeast sex chromosomes by mating-type switching accidents.</title>
        <authorList>
            <person name="Gordon J.L."/>
            <person name="Armisen D."/>
            <person name="Proux-Wera E."/>
            <person name="Oheigeartaigh S.S."/>
            <person name="Byrne K.P."/>
            <person name="Wolfe K.H."/>
        </authorList>
    </citation>
    <scope>NUCLEOTIDE SEQUENCE [LARGE SCALE GENOMIC DNA]</scope>
    <source>
        <strain evidence="3">ATCC 10662 / CBS 1146 / NBRC 0425 / NCYC 2629 / NRRL Y-866</strain>
    </source>
</reference>
<dbReference type="InterPro" id="IPR004042">
    <property type="entry name" value="Intein_endonuc_central"/>
</dbReference>
<proteinExistence type="predicted"/>
<dbReference type="PROSITE" id="PS50819">
    <property type="entry name" value="INTEIN_ENDONUCLEASE"/>
    <property type="match status" value="1"/>
</dbReference>
<name>G8ZQA2_TORDE</name>
<protein>
    <recommendedName>
        <fullName evidence="1">DOD-type homing endonuclease domain-containing protein</fullName>
    </recommendedName>
</protein>